<keyword evidence="6" id="KW-1185">Reference proteome</keyword>
<dbReference type="EMBL" id="JAPFFF010000031">
    <property type="protein sequence ID" value="KAK8845196.1"/>
    <property type="molecule type" value="Genomic_DNA"/>
</dbReference>
<comment type="caution">
    <text evidence="4">The sequence shown here is derived from an EMBL/GenBank/DDBJ whole genome shotgun (WGS) entry which is preliminary data.</text>
</comment>
<feature type="compositionally biased region" description="Low complexity" evidence="1">
    <location>
        <begin position="390"/>
        <end position="411"/>
    </location>
</feature>
<evidence type="ECO:0000313" key="4">
    <source>
        <dbReference type="EMBL" id="KAK8834404.1"/>
    </source>
</evidence>
<keyword evidence="2" id="KW-0472">Membrane</keyword>
<keyword evidence="3" id="KW-0732">Signal</keyword>
<evidence type="ECO:0000313" key="5">
    <source>
        <dbReference type="EMBL" id="KAK8845196.1"/>
    </source>
</evidence>
<evidence type="ECO:0000313" key="6">
    <source>
        <dbReference type="Proteomes" id="UP001470230"/>
    </source>
</evidence>
<reference evidence="4 6" key="1">
    <citation type="submission" date="2024-04" db="EMBL/GenBank/DDBJ databases">
        <title>Tritrichomonas musculus Genome.</title>
        <authorList>
            <person name="Alves-Ferreira E."/>
            <person name="Grigg M."/>
            <person name="Lorenzi H."/>
            <person name="Galac M."/>
        </authorList>
    </citation>
    <scope>NUCLEOTIDE SEQUENCE [LARGE SCALE GENOMIC DNA]</scope>
    <source>
        <strain evidence="4 6">EAF2021</strain>
    </source>
</reference>
<feature type="region of interest" description="Disordered" evidence="1">
    <location>
        <begin position="238"/>
        <end position="347"/>
    </location>
</feature>
<dbReference type="EMBL" id="JAPFFF010000415">
    <property type="protein sequence ID" value="KAK8834404.1"/>
    <property type="molecule type" value="Genomic_DNA"/>
</dbReference>
<dbReference type="Proteomes" id="UP001470230">
    <property type="component" value="Unassembled WGS sequence"/>
</dbReference>
<gene>
    <name evidence="5" type="ORF">M9Y10_021378</name>
    <name evidence="4" type="ORF">M9Y10_031227</name>
</gene>
<name>A0ABR2GKE6_9EUKA</name>
<organism evidence="4 6">
    <name type="scientific">Tritrichomonas musculus</name>
    <dbReference type="NCBI Taxonomy" id="1915356"/>
    <lineage>
        <taxon>Eukaryota</taxon>
        <taxon>Metamonada</taxon>
        <taxon>Parabasalia</taxon>
        <taxon>Tritrichomonadida</taxon>
        <taxon>Tritrichomonadidae</taxon>
        <taxon>Tritrichomonas</taxon>
    </lineage>
</organism>
<feature type="transmembrane region" description="Helical" evidence="2">
    <location>
        <begin position="348"/>
        <end position="370"/>
    </location>
</feature>
<feature type="region of interest" description="Disordered" evidence="1">
    <location>
        <begin position="374"/>
        <end position="429"/>
    </location>
</feature>
<protein>
    <submittedName>
        <fullName evidence="4">Uncharacterized protein</fullName>
    </submittedName>
</protein>
<sequence>MRSTIWVLFMIFKLSYQRTVLYETINYNVPKVIDQELNIGETIEITYNVQNSFIIIIGNPKFYINIEFNGYKYHYLKSGIYALGDKGKAYYTALEAGKHKFLAWSTSSTHCMHIVAYGKQNHIKTRPIKPRPFAFVETDPNVKMTVQADKLISGDWVFPFINGKFEEYGAARPSFDLEVDCLVKVNQANGNAVDVTITSNGNSQFDYGEYDASELAVPSNSVPFIYIAENKKENALNNFYDPSEQEPPDQTTSTDSTSTTTTSSSTSTGSTSAPSDSTNTGSTSAPTGSTSAPSDSTSTGSTSAPTGSSNTGSTSSQTHSPSSGIQKPDNGDDSSGEEKDGGLSTGELAGVGTGVAAGVTGIIGSAFGIYKKIKSKSDNSKDEDDDGKNVNKNVNNINNNNNINLSLNISSDPSKGNFLIQQTPPVEEI</sequence>
<accession>A0ABR2GKE6</accession>
<keyword evidence="2" id="KW-1133">Transmembrane helix</keyword>
<feature type="compositionally biased region" description="Polar residues" evidence="1">
    <location>
        <begin position="419"/>
        <end position="429"/>
    </location>
</feature>
<proteinExistence type="predicted"/>
<evidence type="ECO:0000256" key="1">
    <source>
        <dbReference type="SAM" id="MobiDB-lite"/>
    </source>
</evidence>
<feature type="compositionally biased region" description="Low complexity" evidence="1">
    <location>
        <begin position="251"/>
        <end position="323"/>
    </location>
</feature>
<keyword evidence="2" id="KW-0812">Transmembrane</keyword>
<evidence type="ECO:0000256" key="3">
    <source>
        <dbReference type="SAM" id="SignalP"/>
    </source>
</evidence>
<feature type="signal peptide" evidence="3">
    <location>
        <begin position="1"/>
        <end position="17"/>
    </location>
</feature>
<feature type="chain" id="PRO_5045031617" evidence="3">
    <location>
        <begin position="18"/>
        <end position="429"/>
    </location>
</feature>
<evidence type="ECO:0000256" key="2">
    <source>
        <dbReference type="SAM" id="Phobius"/>
    </source>
</evidence>